<gene>
    <name evidence="1" type="ORF">NIOZUU157_00229</name>
</gene>
<organism evidence="1">
    <name type="scientific">Virus NIOZ-UU157</name>
    <dbReference type="NCBI Taxonomy" id="2763269"/>
    <lineage>
        <taxon>Viruses</taxon>
    </lineage>
</organism>
<protein>
    <submittedName>
        <fullName evidence="1">Uncharacterized protein</fullName>
    </submittedName>
</protein>
<reference evidence="1" key="1">
    <citation type="submission" date="2020-08" db="EMBL/GenBank/DDBJ databases">
        <title>Bridging the membrane lipid divide: bacteria of the FCB group superphylum have the potential to synthesize archaeal ether lipids.</title>
        <authorList>
            <person name="Villanueva L."/>
            <person name="von Meijenfeldt F.A.B."/>
            <person name="Westbye A.B."/>
            <person name="Yadav S."/>
            <person name="Hopmans E.C."/>
            <person name="Dutilh B.E."/>
            <person name="Sinninghe Damste J.S."/>
        </authorList>
    </citation>
    <scope>NUCLEOTIDE SEQUENCE</scope>
    <source>
        <strain evidence="1">NIOZ-UU157</strain>
    </source>
</reference>
<sequence>MAYFNNAFGKAFFAKTLKNARTVGGVVQTSANLTATGDIAFIGADYKILSAAGIANVASGFYLAQGSFMANDTIGNNPGHGGYKETTKSKMILKKYISNMWITECNNETADTTIIEIAPISGNATSGGAGGTVSKSCFPCGTDPILRVDVKGTAALRLLNHNAYQSLSGSLPMVPETGTAPANGVDMCCLAQDLNAAGTTGHSGIAPSIVAINFRDQFNNDPIMSKLGTAKLYVNRGATVATFDEVVAGSTQETAIYAGGAAGVTYTTTAGADTLNAITSATVAASSHFSSNLYRLEIKLFTSCQLQTQFTSCSFDTRDFYLLGGLKTILSLQDEVGEPCVACQGYVTDVLSTDASTPKAVAFKQRRTSADTAINDILLTENYRQSPYNQGNRDSSRFREQEGMAGIVTELGRDGGTAAGEACNGKYKVYHLLHNVPRFNNPSGIFDNDQYHYRVYTACSGGLDLDSEWLNIAVDAGVTTMDGGGIVSTVADLVEKGGNL</sequence>
<accession>A0A7S9STR3</accession>
<dbReference type="EMBL" id="MW030556">
    <property type="protein sequence ID" value="QPI16339.1"/>
    <property type="molecule type" value="Genomic_DNA"/>
</dbReference>
<proteinExistence type="predicted"/>
<evidence type="ECO:0000313" key="1">
    <source>
        <dbReference type="EMBL" id="QPI16339.1"/>
    </source>
</evidence>
<name>A0A7S9STR3_9VIRU</name>